<dbReference type="eggNOG" id="COG0673">
    <property type="taxonomic scope" value="Bacteria"/>
</dbReference>
<sequence>MLRVGVIGCGWITEKAHIPAIQGIDGASIESVCDSDKERMEYISEKFGIIHRFDEVNKFLESDIDAVIIASPNSTHSFYSDMALNANKHVLCEKPVALSASQYKKTLGIARKNNKIILPALVNRFRPDISKLNEIISSSNLGKLCKVEAAWVRKSGVPRPGTWITNKSLSGGGVLADLGSHIFDICLMNIENKENPQITLRNVQRHTNSTSAVWCEYNKKEAFQVDVESAVSGEIQFNNEVILDFDLSWDSDVKGDYTTFKFIYEKGSISLHTLFGFSNNPLYDSIHICSDDREIIKMDIKSGYADIAFNRQAEYFVNSVSTNKTDYLSPIDGYYTVDIIERIYSMIMEDGC</sequence>
<dbReference type="EMBL" id="ACXX02000001">
    <property type="protein sequence ID" value="EGD49359.1"/>
    <property type="molecule type" value="Genomic_DNA"/>
</dbReference>
<feature type="domain" description="GFO/IDH/MocA-like oxidoreductase" evidence="2">
    <location>
        <begin position="131"/>
        <end position="269"/>
    </location>
</feature>
<feature type="domain" description="Gfo/Idh/MocA-like oxidoreductase N-terminal" evidence="1">
    <location>
        <begin position="2"/>
        <end position="117"/>
    </location>
</feature>
<reference evidence="3" key="2">
    <citation type="submission" date="2011-01" db="EMBL/GenBank/DDBJ databases">
        <title>The Non-contiguous Finished genome of Clostridium papyrosolvens.</title>
        <authorList>
            <person name="Lucas S."/>
            <person name="Copeland A."/>
            <person name="Lapidus A."/>
            <person name="Cheng J.-F."/>
            <person name="Goodwin L."/>
            <person name="Pitluck S."/>
            <person name="Misra M."/>
            <person name="Chertkov O."/>
            <person name="Detter J.C."/>
            <person name="Han C."/>
            <person name="Tapia R."/>
            <person name="Land M."/>
            <person name="Hauser L."/>
            <person name="Kyrpides N."/>
            <person name="Ivanova N."/>
            <person name="Pagani I."/>
            <person name="Mouttaki H."/>
            <person name="He Z."/>
            <person name="Zhou J."/>
            <person name="Hemme C.L."/>
            <person name="Woyke T."/>
        </authorList>
    </citation>
    <scope>NUCLEOTIDE SEQUENCE [LARGE SCALE GENOMIC DNA]</scope>
    <source>
        <strain evidence="3">DSM 2782</strain>
    </source>
</reference>
<dbReference type="Gene3D" id="3.30.360.10">
    <property type="entry name" value="Dihydrodipicolinate Reductase, domain 2"/>
    <property type="match status" value="1"/>
</dbReference>
<dbReference type="InterPro" id="IPR036291">
    <property type="entry name" value="NAD(P)-bd_dom_sf"/>
</dbReference>
<dbReference type="InterPro" id="IPR051450">
    <property type="entry name" value="Gfo/Idh/MocA_Oxidoreductases"/>
</dbReference>
<dbReference type="Proteomes" id="UP000003860">
    <property type="component" value="Unassembled WGS sequence"/>
</dbReference>
<evidence type="ECO:0000313" key="3">
    <source>
        <dbReference type="EMBL" id="EGD49359.1"/>
    </source>
</evidence>
<dbReference type="AlphaFoldDB" id="F1T7B1"/>
<dbReference type="InterPro" id="IPR055170">
    <property type="entry name" value="GFO_IDH_MocA-like_dom"/>
</dbReference>
<comment type="caution">
    <text evidence="3">The sequence shown here is derived from an EMBL/GenBank/DDBJ whole genome shotgun (WGS) entry which is preliminary data.</text>
</comment>
<gene>
    <name evidence="3" type="ORF">Cpap_3791</name>
</gene>
<evidence type="ECO:0000259" key="2">
    <source>
        <dbReference type="Pfam" id="PF22725"/>
    </source>
</evidence>
<evidence type="ECO:0000313" key="4">
    <source>
        <dbReference type="Proteomes" id="UP000003860"/>
    </source>
</evidence>
<dbReference type="SUPFAM" id="SSF51735">
    <property type="entry name" value="NAD(P)-binding Rossmann-fold domains"/>
    <property type="match status" value="1"/>
</dbReference>
<dbReference type="Pfam" id="PF01408">
    <property type="entry name" value="GFO_IDH_MocA"/>
    <property type="match status" value="1"/>
</dbReference>
<dbReference type="STRING" id="588581.Cpap_3791"/>
<dbReference type="InterPro" id="IPR000683">
    <property type="entry name" value="Gfo/Idh/MocA-like_OxRdtase_N"/>
</dbReference>
<organism evidence="3 4">
    <name type="scientific">Ruminiclostridium papyrosolvens DSM 2782</name>
    <dbReference type="NCBI Taxonomy" id="588581"/>
    <lineage>
        <taxon>Bacteria</taxon>
        <taxon>Bacillati</taxon>
        <taxon>Bacillota</taxon>
        <taxon>Clostridia</taxon>
        <taxon>Eubacteriales</taxon>
        <taxon>Oscillospiraceae</taxon>
        <taxon>Ruminiclostridium</taxon>
    </lineage>
</organism>
<keyword evidence="4" id="KW-1185">Reference proteome</keyword>
<dbReference type="Gene3D" id="3.40.50.720">
    <property type="entry name" value="NAD(P)-binding Rossmann-like Domain"/>
    <property type="match status" value="1"/>
</dbReference>
<dbReference type="Pfam" id="PF22725">
    <property type="entry name" value="GFO_IDH_MocA_C3"/>
    <property type="match status" value="1"/>
</dbReference>
<accession>F1T7B1</accession>
<reference evidence="3" key="1">
    <citation type="submission" date="2009-07" db="EMBL/GenBank/DDBJ databases">
        <authorList>
            <consortium name="US DOE Joint Genome Institute (JGI-PGF)"/>
            <person name="Lucas S."/>
            <person name="Copeland A."/>
            <person name="Lapidus A."/>
            <person name="Glavina del Rio T."/>
            <person name="Tice H."/>
            <person name="Bruce D."/>
            <person name="Goodwin L."/>
            <person name="Pitluck S."/>
            <person name="Larimer F."/>
            <person name="Land M.L."/>
            <person name="Mouttaki H."/>
            <person name="He Z."/>
            <person name="Zhou J."/>
            <person name="Hemme C.L."/>
        </authorList>
    </citation>
    <scope>NUCLEOTIDE SEQUENCE [LARGE SCALE GENOMIC DNA]</scope>
    <source>
        <strain evidence="3">DSM 2782</strain>
    </source>
</reference>
<name>F1T7B1_9FIRM</name>
<dbReference type="OrthoDB" id="9815825at2"/>
<proteinExistence type="predicted"/>
<dbReference type="PANTHER" id="PTHR43377">
    <property type="entry name" value="BILIVERDIN REDUCTASE A"/>
    <property type="match status" value="1"/>
</dbReference>
<evidence type="ECO:0000259" key="1">
    <source>
        <dbReference type="Pfam" id="PF01408"/>
    </source>
</evidence>
<dbReference type="RefSeq" id="WP_004616023.1">
    <property type="nucleotide sequence ID" value="NZ_ACXX02000001.1"/>
</dbReference>
<protein>
    <submittedName>
        <fullName evidence="3">Oxidoreductase domain protein</fullName>
    </submittedName>
</protein>
<dbReference type="GO" id="GO:0000166">
    <property type="term" value="F:nucleotide binding"/>
    <property type="evidence" value="ECO:0007669"/>
    <property type="project" value="InterPro"/>
</dbReference>
<dbReference type="PANTHER" id="PTHR43377:SF1">
    <property type="entry name" value="BILIVERDIN REDUCTASE A"/>
    <property type="match status" value="1"/>
</dbReference>
<dbReference type="SUPFAM" id="SSF55347">
    <property type="entry name" value="Glyceraldehyde-3-phosphate dehydrogenase-like, C-terminal domain"/>
    <property type="match status" value="1"/>
</dbReference>